<evidence type="ECO:0000313" key="5">
    <source>
        <dbReference type="Proteomes" id="UP000017747"/>
    </source>
</evidence>
<dbReference type="Pfam" id="PF13205">
    <property type="entry name" value="Big_5"/>
    <property type="match status" value="1"/>
</dbReference>
<evidence type="ECO:0000259" key="3">
    <source>
        <dbReference type="Pfam" id="PF13205"/>
    </source>
</evidence>
<dbReference type="EMBL" id="AXUN02000170">
    <property type="protein sequence ID" value="ETA80948.1"/>
    <property type="molecule type" value="Genomic_DNA"/>
</dbReference>
<reference evidence="4 5" key="1">
    <citation type="journal article" date="2014" name="Genome Announc.">
        <title>Genome Sequence of Youngiibacter fragilis, the Type Strain of the Genus Youngiibacter.</title>
        <authorList>
            <person name="Wawrik C.B."/>
            <person name="Callaghan A.V."/>
            <person name="Stamps B.W."/>
            <person name="Wawrik B."/>
        </authorList>
    </citation>
    <scope>NUCLEOTIDE SEQUENCE [LARGE SCALE GENOMIC DNA]</scope>
    <source>
        <strain evidence="4 5">232.1</strain>
    </source>
</reference>
<dbReference type="RefSeq" id="WP_023384017.1">
    <property type="nucleotide sequence ID" value="NZ_AXUN02000170.1"/>
</dbReference>
<sequence length="332" mass="35705">MKRVLIFVLAFFLLPIFNLTANAADPGIIPGVTVSPQFLTTVENGMTDTITVYLNSQPTGDVIIPISSSDPGIIAVDKSYLIFTPMDYSISQTVRFTSINNDIPDGKYLAIVILDPAESTDPAYDGMDPEDVSIIVNDDDPAKPGITPGVIVSPKTITMNENGSTATFTVCLNSRPTDNATITISSSDSSSITIDKPMVVFTITDYNIPQTVTVTSVDNDVADGKHQAIVIRIVATDPGNGAVGVPRNKIIRITFSEEIKEGYNFGEIKINKSGADMDFTYRIHDSNLILNIKGNIPYASLCTVTIPVGAVEGQYGNSLIEEHSISFTIKSK</sequence>
<proteinExistence type="predicted"/>
<protein>
    <recommendedName>
        <fullName evidence="3">SbsA Ig-like domain-containing protein</fullName>
    </recommendedName>
</protein>
<comment type="caution">
    <text evidence="4">The sequence shown here is derived from an EMBL/GenBank/DDBJ whole genome shotgun (WGS) entry which is preliminary data.</text>
</comment>
<organism evidence="4 5">
    <name type="scientific">Youngiibacter fragilis 232.1</name>
    <dbReference type="NCBI Taxonomy" id="994573"/>
    <lineage>
        <taxon>Bacteria</taxon>
        <taxon>Bacillati</taxon>
        <taxon>Bacillota</taxon>
        <taxon>Clostridia</taxon>
        <taxon>Eubacteriales</taxon>
        <taxon>Clostridiaceae</taxon>
        <taxon>Youngiibacter</taxon>
    </lineage>
</organism>
<dbReference type="Proteomes" id="UP000017747">
    <property type="component" value="Unassembled WGS sequence"/>
</dbReference>
<dbReference type="AlphaFoldDB" id="V7I4Y9"/>
<dbReference type="InterPro" id="IPR032812">
    <property type="entry name" value="SbsA_Ig"/>
</dbReference>
<feature type="chain" id="PRO_5004760860" description="SbsA Ig-like domain-containing protein" evidence="2">
    <location>
        <begin position="24"/>
        <end position="332"/>
    </location>
</feature>
<dbReference type="OrthoDB" id="7888928at2"/>
<evidence type="ECO:0000256" key="2">
    <source>
        <dbReference type="SAM" id="SignalP"/>
    </source>
</evidence>
<keyword evidence="5" id="KW-1185">Reference proteome</keyword>
<feature type="domain" description="SbsA Ig-like" evidence="3">
    <location>
        <begin position="231"/>
        <end position="328"/>
    </location>
</feature>
<feature type="signal peptide" evidence="2">
    <location>
        <begin position="1"/>
        <end position="23"/>
    </location>
</feature>
<accession>V7I4Y9</accession>
<name>V7I4Y9_9CLOT</name>
<evidence type="ECO:0000256" key="1">
    <source>
        <dbReference type="ARBA" id="ARBA00022729"/>
    </source>
</evidence>
<gene>
    <name evidence="4" type="ORF">T472_0209185</name>
</gene>
<evidence type="ECO:0000313" key="4">
    <source>
        <dbReference type="EMBL" id="ETA80948.1"/>
    </source>
</evidence>
<dbReference type="eggNOG" id="COG5184">
    <property type="taxonomic scope" value="Bacteria"/>
</dbReference>
<keyword evidence="1 2" id="KW-0732">Signal</keyword>
<dbReference type="STRING" id="994573.T472_0209185"/>
<dbReference type="eggNOG" id="COG2931">
    <property type="taxonomic scope" value="Bacteria"/>
</dbReference>